<feature type="non-terminal residue" evidence="1">
    <location>
        <position position="1"/>
    </location>
</feature>
<comment type="caution">
    <text evidence="1">The sequence shown here is derived from an EMBL/GenBank/DDBJ whole genome shotgun (WGS) entry which is preliminary data.</text>
</comment>
<evidence type="ECO:0000313" key="2">
    <source>
        <dbReference type="Proteomes" id="UP001642360"/>
    </source>
</evidence>
<reference evidence="1 2" key="1">
    <citation type="submission" date="2024-02" db="EMBL/GenBank/DDBJ databases">
        <authorList>
            <person name="Vignale AGUSTIN F."/>
            <person name="Sosa J E."/>
            <person name="Modenutti C."/>
        </authorList>
    </citation>
    <scope>NUCLEOTIDE SEQUENCE [LARGE SCALE GENOMIC DNA]</scope>
</reference>
<name>A0ABC8QYD2_9AQUA</name>
<feature type="non-terminal residue" evidence="1">
    <location>
        <position position="17"/>
    </location>
</feature>
<proteinExistence type="predicted"/>
<keyword evidence="2" id="KW-1185">Reference proteome</keyword>
<dbReference type="EMBL" id="CAUOFW020000836">
    <property type="protein sequence ID" value="CAK9137759.1"/>
    <property type="molecule type" value="Genomic_DNA"/>
</dbReference>
<evidence type="ECO:0000313" key="1">
    <source>
        <dbReference type="EMBL" id="CAK9137759.1"/>
    </source>
</evidence>
<protein>
    <submittedName>
        <fullName evidence="1">Uncharacterized protein</fullName>
    </submittedName>
</protein>
<dbReference type="Proteomes" id="UP001642360">
    <property type="component" value="Unassembled WGS sequence"/>
</dbReference>
<sequence>INFTRLRNISKIVCVIS</sequence>
<gene>
    <name evidence="1" type="ORF">ILEXP_LOCUS4802</name>
</gene>
<accession>A0ABC8QYD2</accession>
<organism evidence="1 2">
    <name type="scientific">Ilex paraguariensis</name>
    <name type="common">yerba mate</name>
    <dbReference type="NCBI Taxonomy" id="185542"/>
    <lineage>
        <taxon>Eukaryota</taxon>
        <taxon>Viridiplantae</taxon>
        <taxon>Streptophyta</taxon>
        <taxon>Embryophyta</taxon>
        <taxon>Tracheophyta</taxon>
        <taxon>Spermatophyta</taxon>
        <taxon>Magnoliopsida</taxon>
        <taxon>eudicotyledons</taxon>
        <taxon>Gunneridae</taxon>
        <taxon>Pentapetalae</taxon>
        <taxon>asterids</taxon>
        <taxon>campanulids</taxon>
        <taxon>Aquifoliales</taxon>
        <taxon>Aquifoliaceae</taxon>
        <taxon>Ilex</taxon>
    </lineage>
</organism>
<dbReference type="AlphaFoldDB" id="A0ABC8QYD2"/>